<evidence type="ECO:0000313" key="7">
    <source>
        <dbReference type="Proteomes" id="UP000265515"/>
    </source>
</evidence>
<dbReference type="Proteomes" id="UP000265515">
    <property type="component" value="Unassembled WGS sequence"/>
</dbReference>
<evidence type="ECO:0000256" key="2">
    <source>
        <dbReference type="ARBA" id="ARBA00022771"/>
    </source>
</evidence>
<keyword evidence="2 4" id="KW-0863">Zinc-finger</keyword>
<dbReference type="Pfam" id="PF00641">
    <property type="entry name" value="Zn_ribbon_RanBP"/>
    <property type="match status" value="1"/>
</dbReference>
<dbReference type="PROSITE" id="PS01358">
    <property type="entry name" value="ZF_RANBP2_1"/>
    <property type="match status" value="1"/>
</dbReference>
<dbReference type="STRING" id="69332.A0A388JL74"/>
<dbReference type="GO" id="GO:0008270">
    <property type="term" value="F:zinc ion binding"/>
    <property type="evidence" value="ECO:0007669"/>
    <property type="project" value="UniProtKB-KW"/>
</dbReference>
<evidence type="ECO:0000256" key="4">
    <source>
        <dbReference type="PROSITE-ProRule" id="PRU00322"/>
    </source>
</evidence>
<keyword evidence="7" id="KW-1185">Reference proteome</keyword>
<keyword evidence="1" id="KW-0479">Metal-binding</keyword>
<dbReference type="OrthoDB" id="1878647at2759"/>
<dbReference type="Gene3D" id="4.10.1060.10">
    <property type="entry name" value="Zinc finger, RanBP2-type"/>
    <property type="match status" value="1"/>
</dbReference>
<dbReference type="Gramene" id="GBG48609">
    <property type="protein sequence ID" value="GBG48609"/>
    <property type="gene ID" value="CBR_g82288"/>
</dbReference>
<dbReference type="InterPro" id="IPR001876">
    <property type="entry name" value="Znf_RanBP2"/>
</dbReference>
<evidence type="ECO:0000313" key="6">
    <source>
        <dbReference type="EMBL" id="GBG48609.1"/>
    </source>
</evidence>
<dbReference type="SUPFAM" id="SSF90209">
    <property type="entry name" value="Ran binding protein zinc finger-like"/>
    <property type="match status" value="1"/>
</dbReference>
<sequence>MSSQGSREGDWDCALCQNKNYAFRMLCNRCKQPRVWVEKSGVNPKDQFRPGDWICR</sequence>
<feature type="domain" description="RanBP2-type" evidence="5">
    <location>
        <begin position="7"/>
        <end position="36"/>
    </location>
</feature>
<dbReference type="PROSITE" id="PS50199">
    <property type="entry name" value="ZF_RANBP2_2"/>
    <property type="match status" value="1"/>
</dbReference>
<name>A0A388JL74_CHABU</name>
<dbReference type="SMART" id="SM00547">
    <property type="entry name" value="ZnF_RBZ"/>
    <property type="match status" value="1"/>
</dbReference>
<keyword evidence="3" id="KW-0862">Zinc</keyword>
<feature type="non-terminal residue" evidence="6">
    <location>
        <position position="56"/>
    </location>
</feature>
<protein>
    <recommendedName>
        <fullName evidence="5">RanBP2-type domain-containing protein</fullName>
    </recommendedName>
</protein>
<reference evidence="6 7" key="1">
    <citation type="journal article" date="2018" name="Cell">
        <title>The Chara Genome: Secondary Complexity and Implications for Plant Terrestrialization.</title>
        <authorList>
            <person name="Nishiyama T."/>
            <person name="Sakayama H."/>
            <person name="Vries J.D."/>
            <person name="Buschmann H."/>
            <person name="Saint-Marcoux D."/>
            <person name="Ullrich K.K."/>
            <person name="Haas F.B."/>
            <person name="Vanderstraeten L."/>
            <person name="Becker D."/>
            <person name="Lang D."/>
            <person name="Vosolsobe S."/>
            <person name="Rombauts S."/>
            <person name="Wilhelmsson P.K.I."/>
            <person name="Janitza P."/>
            <person name="Kern R."/>
            <person name="Heyl A."/>
            <person name="Rumpler F."/>
            <person name="Villalobos L.I.A.C."/>
            <person name="Clay J.M."/>
            <person name="Skokan R."/>
            <person name="Toyoda A."/>
            <person name="Suzuki Y."/>
            <person name="Kagoshima H."/>
            <person name="Schijlen E."/>
            <person name="Tajeshwar N."/>
            <person name="Catarino B."/>
            <person name="Hetherington A.J."/>
            <person name="Saltykova A."/>
            <person name="Bonnot C."/>
            <person name="Breuninger H."/>
            <person name="Symeonidi A."/>
            <person name="Radhakrishnan G.V."/>
            <person name="Van Nieuwerburgh F."/>
            <person name="Deforce D."/>
            <person name="Chang C."/>
            <person name="Karol K.G."/>
            <person name="Hedrich R."/>
            <person name="Ulvskov P."/>
            <person name="Glockner G."/>
            <person name="Delwiche C.F."/>
            <person name="Petrasek J."/>
            <person name="Van de Peer Y."/>
            <person name="Friml J."/>
            <person name="Beilby M."/>
            <person name="Dolan L."/>
            <person name="Kohara Y."/>
            <person name="Sugano S."/>
            <person name="Fujiyama A."/>
            <person name="Delaux P.-M."/>
            <person name="Quint M."/>
            <person name="TheiBen G."/>
            <person name="Hagemann M."/>
            <person name="Harholt J."/>
            <person name="Dunand C."/>
            <person name="Zachgo S."/>
            <person name="Langdale J."/>
            <person name="Maumus F."/>
            <person name="Straeten D.V.D."/>
            <person name="Gould S.B."/>
            <person name="Rensing S.A."/>
        </authorList>
    </citation>
    <scope>NUCLEOTIDE SEQUENCE [LARGE SCALE GENOMIC DNA]</scope>
    <source>
        <strain evidence="6 7">S276</strain>
    </source>
</reference>
<proteinExistence type="predicted"/>
<dbReference type="EMBL" id="BFEA01005064">
    <property type="protein sequence ID" value="GBG48609.1"/>
    <property type="molecule type" value="Genomic_DNA"/>
</dbReference>
<comment type="caution">
    <text evidence="6">The sequence shown here is derived from an EMBL/GenBank/DDBJ whole genome shotgun (WGS) entry which is preliminary data.</text>
</comment>
<organism evidence="6 7">
    <name type="scientific">Chara braunii</name>
    <name type="common">Braun's stonewort</name>
    <dbReference type="NCBI Taxonomy" id="69332"/>
    <lineage>
        <taxon>Eukaryota</taxon>
        <taxon>Viridiplantae</taxon>
        <taxon>Streptophyta</taxon>
        <taxon>Charophyceae</taxon>
        <taxon>Charales</taxon>
        <taxon>Characeae</taxon>
        <taxon>Chara</taxon>
    </lineage>
</organism>
<evidence type="ECO:0000259" key="5">
    <source>
        <dbReference type="PROSITE" id="PS50199"/>
    </source>
</evidence>
<evidence type="ECO:0000256" key="3">
    <source>
        <dbReference type="ARBA" id="ARBA00022833"/>
    </source>
</evidence>
<dbReference type="AlphaFoldDB" id="A0A388JL74"/>
<gene>
    <name evidence="6" type="ORF">CBR_g82288</name>
</gene>
<accession>A0A388JL74</accession>
<dbReference type="InterPro" id="IPR036443">
    <property type="entry name" value="Znf_RanBP2_sf"/>
</dbReference>
<evidence type="ECO:0000256" key="1">
    <source>
        <dbReference type="ARBA" id="ARBA00022723"/>
    </source>
</evidence>